<reference evidence="2" key="1">
    <citation type="journal article" date="2023" name="G3 (Bethesda)">
        <title>Whole genome assembly and annotation of the endangered Caribbean coral Acropora cervicornis.</title>
        <authorList>
            <person name="Selwyn J.D."/>
            <person name="Vollmer S.V."/>
        </authorList>
    </citation>
    <scope>NUCLEOTIDE SEQUENCE</scope>
    <source>
        <strain evidence="2">K2</strain>
    </source>
</reference>
<evidence type="ECO:0000313" key="2">
    <source>
        <dbReference type="EMBL" id="KAK2552172.1"/>
    </source>
</evidence>
<comment type="caution">
    <text evidence="2">The sequence shown here is derived from an EMBL/GenBank/DDBJ whole genome shotgun (WGS) entry which is preliminary data.</text>
</comment>
<sequence>MSAMSANDSWSAVSGPTWPLEKLKPTQCVSSDANGENISPPTEEEIAHSLHFMSQKYDDLHRFRTGAKDEIQRLSTQLAQVQSKLDRISNAIDQLEDYSYQFNVKLIEVPEMSTTESASSTSSPCVKIFNEMVADVSILDIDTAHRVPTRSDRGSGPKPITCKFVKRLAKEQVMEGRNDVINVNPTAIPEQTFRCLRSESFTI</sequence>
<dbReference type="EMBL" id="JARQWQ010000089">
    <property type="protein sequence ID" value="KAK2552172.1"/>
    <property type="molecule type" value="Genomic_DNA"/>
</dbReference>
<reference evidence="2" key="2">
    <citation type="journal article" date="2023" name="Science">
        <title>Genomic signatures of disease resistance in endangered staghorn corals.</title>
        <authorList>
            <person name="Vollmer S.V."/>
            <person name="Selwyn J.D."/>
            <person name="Despard B.A."/>
            <person name="Roesel C.L."/>
        </authorList>
    </citation>
    <scope>NUCLEOTIDE SEQUENCE</scope>
    <source>
        <strain evidence="2">K2</strain>
    </source>
</reference>
<name>A0AAD9PZS4_ACRCE</name>
<keyword evidence="3" id="KW-1185">Reference proteome</keyword>
<accession>A0AAD9PZS4</accession>
<keyword evidence="1" id="KW-0175">Coiled coil</keyword>
<dbReference type="Gene3D" id="3.30.70.1820">
    <property type="entry name" value="L1 transposable element, RRM domain"/>
    <property type="match status" value="1"/>
</dbReference>
<dbReference type="Proteomes" id="UP001249851">
    <property type="component" value="Unassembled WGS sequence"/>
</dbReference>
<protein>
    <submittedName>
        <fullName evidence="2">Uncharacterized protein</fullName>
    </submittedName>
</protein>
<feature type="coiled-coil region" evidence="1">
    <location>
        <begin position="64"/>
        <end position="98"/>
    </location>
</feature>
<evidence type="ECO:0000313" key="3">
    <source>
        <dbReference type="Proteomes" id="UP001249851"/>
    </source>
</evidence>
<gene>
    <name evidence="2" type="ORF">P5673_026683</name>
</gene>
<dbReference type="AlphaFoldDB" id="A0AAD9PZS4"/>
<proteinExistence type="predicted"/>
<evidence type="ECO:0000256" key="1">
    <source>
        <dbReference type="SAM" id="Coils"/>
    </source>
</evidence>
<organism evidence="2 3">
    <name type="scientific">Acropora cervicornis</name>
    <name type="common">Staghorn coral</name>
    <dbReference type="NCBI Taxonomy" id="6130"/>
    <lineage>
        <taxon>Eukaryota</taxon>
        <taxon>Metazoa</taxon>
        <taxon>Cnidaria</taxon>
        <taxon>Anthozoa</taxon>
        <taxon>Hexacorallia</taxon>
        <taxon>Scleractinia</taxon>
        <taxon>Astrocoeniina</taxon>
        <taxon>Acroporidae</taxon>
        <taxon>Acropora</taxon>
    </lineage>
</organism>